<dbReference type="Pfam" id="PF00078">
    <property type="entry name" value="RVT_1"/>
    <property type="match status" value="1"/>
</dbReference>
<evidence type="ECO:0000259" key="1">
    <source>
        <dbReference type="PROSITE" id="PS50878"/>
    </source>
</evidence>
<evidence type="ECO:0000313" key="2">
    <source>
        <dbReference type="EnsemblPlants" id="cds.evm.model.09.767"/>
    </source>
</evidence>
<evidence type="ECO:0000313" key="3">
    <source>
        <dbReference type="Proteomes" id="UP000596661"/>
    </source>
</evidence>
<sequence length="449" mass="51732">MAGTSMFQVVSKLKALKVFFRNLNKEHYSDIHVVEKKARQELEKVQSLLHQQPLNEQLQIQEQEVRERFVKIHKDYCSFVQQKSRLHWLKEGDENLALFHSSIRERRQHNSILSIVDANGTRHEDPENITKAFLDFYKELLGSKMVNRLPVNINLVRKGVCVTEHHSRILNAAYTMEELKEAIFGILAVKALGPDGCNNSFYQDNWDLVKQDVFEVVTSFLHSGHLLKELNSTIINLVPKSKCPNVVSDYRPIACCNVLYKVATKMICSRLKLILPDIIAQNQGGFVKGRFIAHNIMVCQDLIRHYGRKNAKANCMIKLDLQKAYDTMEWSFLEEMLQAFQFPNSFIKLVMTCITTPRFSLLFNGSLHGFFEAKRGLRQGDPMSPLLFVLGMEYLSMIMKKIVLLSIHMYWSQVLIIPKKICTILPARVENLAGMEVKEYLTAEHVEGD</sequence>
<dbReference type="Gramene" id="evm.model.09.767">
    <property type="protein sequence ID" value="cds.evm.model.09.767"/>
    <property type="gene ID" value="evm.TU.09.767"/>
</dbReference>
<reference evidence="2" key="2">
    <citation type="submission" date="2021-03" db="UniProtKB">
        <authorList>
            <consortium name="EnsemblPlants"/>
        </authorList>
    </citation>
    <scope>IDENTIFICATION</scope>
</reference>
<dbReference type="CDD" id="cd01650">
    <property type="entry name" value="RT_nLTR_like"/>
    <property type="match status" value="1"/>
</dbReference>
<reference evidence="2" key="1">
    <citation type="submission" date="2018-11" db="EMBL/GenBank/DDBJ databases">
        <authorList>
            <person name="Grassa J C."/>
        </authorList>
    </citation>
    <scope>NUCLEOTIDE SEQUENCE [LARGE SCALE GENOMIC DNA]</scope>
</reference>
<keyword evidence="3" id="KW-1185">Reference proteome</keyword>
<dbReference type="PANTHER" id="PTHR31635">
    <property type="entry name" value="REVERSE TRANSCRIPTASE DOMAIN-CONTAINING PROTEIN-RELATED"/>
    <property type="match status" value="1"/>
</dbReference>
<dbReference type="AlphaFoldDB" id="A0A803QHA9"/>
<dbReference type="Proteomes" id="UP000596661">
    <property type="component" value="Chromosome 9"/>
</dbReference>
<feature type="domain" description="Reverse transcriptase" evidence="1">
    <location>
        <begin position="219"/>
        <end position="449"/>
    </location>
</feature>
<name>A0A803QHA9_CANSA</name>
<dbReference type="OMA" id="RHEDPEN"/>
<dbReference type="InterPro" id="IPR000477">
    <property type="entry name" value="RT_dom"/>
</dbReference>
<dbReference type="EnsemblPlants" id="evm.model.09.767">
    <property type="protein sequence ID" value="cds.evm.model.09.767"/>
    <property type="gene ID" value="evm.TU.09.767"/>
</dbReference>
<proteinExistence type="predicted"/>
<organism evidence="2 3">
    <name type="scientific">Cannabis sativa</name>
    <name type="common">Hemp</name>
    <name type="synonym">Marijuana</name>
    <dbReference type="NCBI Taxonomy" id="3483"/>
    <lineage>
        <taxon>Eukaryota</taxon>
        <taxon>Viridiplantae</taxon>
        <taxon>Streptophyta</taxon>
        <taxon>Embryophyta</taxon>
        <taxon>Tracheophyta</taxon>
        <taxon>Spermatophyta</taxon>
        <taxon>Magnoliopsida</taxon>
        <taxon>eudicotyledons</taxon>
        <taxon>Gunneridae</taxon>
        <taxon>Pentapetalae</taxon>
        <taxon>rosids</taxon>
        <taxon>fabids</taxon>
        <taxon>Rosales</taxon>
        <taxon>Cannabaceae</taxon>
        <taxon>Cannabis</taxon>
    </lineage>
</organism>
<protein>
    <recommendedName>
        <fullName evidence="1">Reverse transcriptase domain-containing protein</fullName>
    </recommendedName>
</protein>
<dbReference type="PROSITE" id="PS50878">
    <property type="entry name" value="RT_POL"/>
    <property type="match status" value="1"/>
</dbReference>
<dbReference type="EMBL" id="UZAU01000736">
    <property type="status" value="NOT_ANNOTATED_CDS"/>
    <property type="molecule type" value="Genomic_DNA"/>
</dbReference>
<accession>A0A803QHA9</accession>
<dbReference type="PANTHER" id="PTHR31635:SF196">
    <property type="entry name" value="REVERSE TRANSCRIPTASE DOMAIN-CONTAINING PROTEIN-RELATED"/>
    <property type="match status" value="1"/>
</dbReference>
<dbReference type="SUPFAM" id="SSF56672">
    <property type="entry name" value="DNA/RNA polymerases"/>
    <property type="match status" value="1"/>
</dbReference>
<dbReference type="InterPro" id="IPR043502">
    <property type="entry name" value="DNA/RNA_pol_sf"/>
</dbReference>